<dbReference type="PANTHER" id="PTHR20883">
    <property type="entry name" value="PHYTANOYL-COA DIOXYGENASE DOMAIN CONTAINING 1"/>
    <property type="match status" value="1"/>
</dbReference>
<dbReference type="GeneID" id="87863594"/>
<evidence type="ECO:0000256" key="2">
    <source>
        <dbReference type="ARBA" id="ARBA00005830"/>
    </source>
</evidence>
<gene>
    <name evidence="6" type="ORF">B0H65DRAFT_459094</name>
</gene>
<dbReference type="EMBL" id="JAUEPP010000002">
    <property type="protein sequence ID" value="KAK3351806.1"/>
    <property type="molecule type" value="Genomic_DNA"/>
</dbReference>
<name>A0AAE0MV98_9PEZI</name>
<organism evidence="6 7">
    <name type="scientific">Neurospora tetraspora</name>
    <dbReference type="NCBI Taxonomy" id="94610"/>
    <lineage>
        <taxon>Eukaryota</taxon>
        <taxon>Fungi</taxon>
        <taxon>Dikarya</taxon>
        <taxon>Ascomycota</taxon>
        <taxon>Pezizomycotina</taxon>
        <taxon>Sordariomycetes</taxon>
        <taxon>Sordariomycetidae</taxon>
        <taxon>Sordariales</taxon>
        <taxon>Sordariaceae</taxon>
        <taxon>Neurospora</taxon>
    </lineage>
</organism>
<comment type="caution">
    <text evidence="6">The sequence shown here is derived from an EMBL/GenBank/DDBJ whole genome shotgun (WGS) entry which is preliminary data.</text>
</comment>
<dbReference type="Pfam" id="PF05721">
    <property type="entry name" value="PhyH"/>
    <property type="match status" value="1"/>
</dbReference>
<evidence type="ECO:0000256" key="1">
    <source>
        <dbReference type="ARBA" id="ARBA00001962"/>
    </source>
</evidence>
<evidence type="ECO:0000313" key="7">
    <source>
        <dbReference type="Proteomes" id="UP001278500"/>
    </source>
</evidence>
<dbReference type="SUPFAM" id="SSF51197">
    <property type="entry name" value="Clavaminate synthase-like"/>
    <property type="match status" value="1"/>
</dbReference>
<accession>A0AAE0MV98</accession>
<dbReference type="Proteomes" id="UP001278500">
    <property type="component" value="Unassembled WGS sequence"/>
</dbReference>
<feature type="region of interest" description="Disordered" evidence="5">
    <location>
        <begin position="318"/>
        <end position="349"/>
    </location>
</feature>
<dbReference type="PANTHER" id="PTHR20883:SF15">
    <property type="entry name" value="PHYTANOYL-COA DIOXYGENASE DOMAIN-CONTAINING PROTEIN 1"/>
    <property type="match status" value="1"/>
</dbReference>
<dbReference type="InterPro" id="IPR008775">
    <property type="entry name" value="Phytyl_CoA_dOase-like"/>
</dbReference>
<feature type="region of interest" description="Disordered" evidence="5">
    <location>
        <begin position="73"/>
        <end position="95"/>
    </location>
</feature>
<reference evidence="6" key="1">
    <citation type="journal article" date="2023" name="Mol. Phylogenet. Evol.">
        <title>Genome-scale phylogeny and comparative genomics of the fungal order Sordariales.</title>
        <authorList>
            <person name="Hensen N."/>
            <person name="Bonometti L."/>
            <person name="Westerberg I."/>
            <person name="Brannstrom I.O."/>
            <person name="Guillou S."/>
            <person name="Cros-Aarteil S."/>
            <person name="Calhoun S."/>
            <person name="Haridas S."/>
            <person name="Kuo A."/>
            <person name="Mondo S."/>
            <person name="Pangilinan J."/>
            <person name="Riley R."/>
            <person name="LaButti K."/>
            <person name="Andreopoulos B."/>
            <person name="Lipzen A."/>
            <person name="Chen C."/>
            <person name="Yan M."/>
            <person name="Daum C."/>
            <person name="Ng V."/>
            <person name="Clum A."/>
            <person name="Steindorff A."/>
            <person name="Ohm R.A."/>
            <person name="Martin F."/>
            <person name="Silar P."/>
            <person name="Natvig D.O."/>
            <person name="Lalanne C."/>
            <person name="Gautier V."/>
            <person name="Ament-Velasquez S.L."/>
            <person name="Kruys A."/>
            <person name="Hutchinson M.I."/>
            <person name="Powell A.J."/>
            <person name="Barry K."/>
            <person name="Miller A.N."/>
            <person name="Grigoriev I.V."/>
            <person name="Debuchy R."/>
            <person name="Gladieux P."/>
            <person name="Hiltunen Thoren M."/>
            <person name="Johannesson H."/>
        </authorList>
    </citation>
    <scope>NUCLEOTIDE SEQUENCE</scope>
    <source>
        <strain evidence="6">CBS 560.94</strain>
    </source>
</reference>
<dbReference type="Gene3D" id="2.60.120.620">
    <property type="entry name" value="q2cbj1_9rhob like domain"/>
    <property type="match status" value="1"/>
</dbReference>
<dbReference type="RefSeq" id="XP_062685101.1">
    <property type="nucleotide sequence ID" value="XM_062826440.1"/>
</dbReference>
<dbReference type="AlphaFoldDB" id="A0AAE0MV98"/>
<evidence type="ECO:0000313" key="6">
    <source>
        <dbReference type="EMBL" id="KAK3351806.1"/>
    </source>
</evidence>
<evidence type="ECO:0000256" key="5">
    <source>
        <dbReference type="SAM" id="MobiDB-lite"/>
    </source>
</evidence>
<evidence type="ECO:0000256" key="3">
    <source>
        <dbReference type="ARBA" id="ARBA00022723"/>
    </source>
</evidence>
<proteinExistence type="inferred from homology"/>
<keyword evidence="4" id="KW-0408">Iron</keyword>
<keyword evidence="7" id="KW-1185">Reference proteome</keyword>
<evidence type="ECO:0000256" key="4">
    <source>
        <dbReference type="ARBA" id="ARBA00023004"/>
    </source>
</evidence>
<evidence type="ECO:0008006" key="8">
    <source>
        <dbReference type="Google" id="ProtNLM"/>
    </source>
</evidence>
<feature type="compositionally biased region" description="Basic and acidic residues" evidence="5">
    <location>
        <begin position="337"/>
        <end position="348"/>
    </location>
</feature>
<sequence>MITMIWWIGVRIVDVTWGSVSAATYIKVGFTSTSLQSNNSLALHFFNSPYDITTFSTSREELLSDILPQILDQTHEPPPTTSKMASEPQTSDGLTPTQLSFFRENGYLIIPRALPPQTVSRLLSETHKLLSDFDLTTHPLTRFRTGGSSGHDHVGDDYFLSSGDKIRFFFEEDAFDASGNLIKPKEQAINKIGHYLHGLNPAFASLLATSPKDDERGDGDGWIEDLKARPAAVARDLGFKDPRCLQSMVICKQPEIGGAVPPHQDSTFLYTDPPSAVGFWYALEDATLENGCLSFLPGSHLWAPIEKRLVRKVGADEGTEMVDNGGPRFPPGEQYGEDQKPESVKGREEEEAYVPGEVKAGDLVLIHGNILHRSERNLSQKGRIIYTFHVIEGGEGREYDERNWLQPPQEGFTRLYA</sequence>
<dbReference type="GO" id="GO:0046872">
    <property type="term" value="F:metal ion binding"/>
    <property type="evidence" value="ECO:0007669"/>
    <property type="project" value="UniProtKB-KW"/>
</dbReference>
<comment type="similarity">
    <text evidence="2">Belongs to the PhyH family.</text>
</comment>
<comment type="cofactor">
    <cofactor evidence="1">
        <name>Fe cation</name>
        <dbReference type="ChEBI" id="CHEBI:24875"/>
    </cofactor>
</comment>
<reference evidence="6" key="2">
    <citation type="submission" date="2023-06" db="EMBL/GenBank/DDBJ databases">
        <authorList>
            <consortium name="Lawrence Berkeley National Laboratory"/>
            <person name="Haridas S."/>
            <person name="Hensen N."/>
            <person name="Bonometti L."/>
            <person name="Westerberg I."/>
            <person name="Brannstrom I.O."/>
            <person name="Guillou S."/>
            <person name="Cros-Aarteil S."/>
            <person name="Calhoun S."/>
            <person name="Kuo A."/>
            <person name="Mondo S."/>
            <person name="Pangilinan J."/>
            <person name="Riley R."/>
            <person name="Labutti K."/>
            <person name="Andreopoulos B."/>
            <person name="Lipzen A."/>
            <person name="Chen C."/>
            <person name="Yanf M."/>
            <person name="Daum C."/>
            <person name="Ng V."/>
            <person name="Clum A."/>
            <person name="Steindorff A."/>
            <person name="Ohm R."/>
            <person name="Martin F."/>
            <person name="Silar P."/>
            <person name="Natvig D."/>
            <person name="Lalanne C."/>
            <person name="Gautier V."/>
            <person name="Ament-Velasquez S.L."/>
            <person name="Kruys A."/>
            <person name="Hutchinson M.I."/>
            <person name="Powell A.J."/>
            <person name="Barry K."/>
            <person name="Miller A.N."/>
            <person name="Grigoriev I.V."/>
            <person name="Debuchy R."/>
            <person name="Gladieux P."/>
            <person name="Thoren M.H."/>
            <person name="Johannesson H."/>
        </authorList>
    </citation>
    <scope>NUCLEOTIDE SEQUENCE</scope>
    <source>
        <strain evidence="6">CBS 560.94</strain>
    </source>
</reference>
<keyword evidence="3" id="KW-0479">Metal-binding</keyword>
<protein>
    <recommendedName>
        <fullName evidence="8">Phytanoyl-CoA dioxygenase</fullName>
    </recommendedName>
</protein>
<feature type="compositionally biased region" description="Polar residues" evidence="5">
    <location>
        <begin position="81"/>
        <end position="95"/>
    </location>
</feature>